<dbReference type="InterPro" id="IPR036097">
    <property type="entry name" value="HisK_dim/P_sf"/>
</dbReference>
<evidence type="ECO:0000259" key="12">
    <source>
        <dbReference type="PROSITE" id="PS50885"/>
    </source>
</evidence>
<dbReference type="InterPro" id="IPR003660">
    <property type="entry name" value="HAMP_dom"/>
</dbReference>
<feature type="domain" description="HAMP" evidence="12">
    <location>
        <begin position="333"/>
        <end position="385"/>
    </location>
</feature>
<dbReference type="InterPro" id="IPR003594">
    <property type="entry name" value="HATPase_dom"/>
</dbReference>
<evidence type="ECO:0000256" key="10">
    <source>
        <dbReference type="SAM" id="Phobius"/>
    </source>
</evidence>
<dbReference type="CDD" id="cd06225">
    <property type="entry name" value="HAMP"/>
    <property type="match status" value="1"/>
</dbReference>
<dbReference type="InterPro" id="IPR005467">
    <property type="entry name" value="His_kinase_dom"/>
</dbReference>
<dbReference type="PANTHER" id="PTHR43065">
    <property type="entry name" value="SENSOR HISTIDINE KINASE"/>
    <property type="match status" value="1"/>
</dbReference>
<evidence type="ECO:0000256" key="1">
    <source>
        <dbReference type="ARBA" id="ARBA00000085"/>
    </source>
</evidence>
<dbReference type="PANTHER" id="PTHR43065:SF10">
    <property type="entry name" value="PEROXIDE STRESS-ACTIVATED HISTIDINE KINASE MAK3"/>
    <property type="match status" value="1"/>
</dbReference>
<dbReference type="InterPro" id="IPR004358">
    <property type="entry name" value="Sig_transdc_His_kin-like_C"/>
</dbReference>
<evidence type="ECO:0000256" key="8">
    <source>
        <dbReference type="ARBA" id="ARBA00022840"/>
    </source>
</evidence>
<accession>S3BAB2</accession>
<feature type="domain" description="Histidine kinase" evidence="11">
    <location>
        <begin position="526"/>
        <end position="747"/>
    </location>
</feature>
<dbReference type="Gene3D" id="1.10.287.130">
    <property type="match status" value="1"/>
</dbReference>
<reference evidence="13 14" key="1">
    <citation type="submission" date="2013-04" db="EMBL/GenBank/DDBJ databases">
        <title>The Genome Sequence of Sutterella wadsworthensis HGA0223.</title>
        <authorList>
            <consortium name="The Broad Institute Genomics Platform"/>
            <person name="Earl A."/>
            <person name="Ward D."/>
            <person name="Feldgarden M."/>
            <person name="Gevers D."/>
            <person name="Schmidt T.M."/>
            <person name="Dover J."/>
            <person name="Dai D."/>
            <person name="Walker B."/>
            <person name="Young S."/>
            <person name="Zeng Q."/>
            <person name="Gargeya S."/>
            <person name="Fitzgerald M."/>
            <person name="Haas B."/>
            <person name="Abouelleil A."/>
            <person name="Allen A.W."/>
            <person name="Alvarado L."/>
            <person name="Arachchi H.M."/>
            <person name="Berlin A.M."/>
            <person name="Chapman S.B."/>
            <person name="Gainer-Dewar J."/>
            <person name="Goldberg J."/>
            <person name="Griggs A."/>
            <person name="Gujja S."/>
            <person name="Hansen M."/>
            <person name="Howarth C."/>
            <person name="Imamovic A."/>
            <person name="Ireland A."/>
            <person name="Larimer J."/>
            <person name="McCowan C."/>
            <person name="Murphy C."/>
            <person name="Pearson M."/>
            <person name="Poon T.W."/>
            <person name="Priest M."/>
            <person name="Roberts A."/>
            <person name="Saif S."/>
            <person name="Shea T."/>
            <person name="Sisk P."/>
            <person name="Sykes S."/>
            <person name="Wortman J."/>
            <person name="Nusbaum C."/>
            <person name="Birren B."/>
        </authorList>
    </citation>
    <scope>NUCLEOTIDE SEQUENCE [LARGE SCALE GENOMIC DNA]</scope>
    <source>
        <strain evidence="13 14">HGA0223</strain>
    </source>
</reference>
<comment type="catalytic activity">
    <reaction evidence="1">
        <text>ATP + protein L-histidine = ADP + protein N-phospho-L-histidine.</text>
        <dbReference type="EC" id="2.7.13.3"/>
    </reaction>
</comment>
<evidence type="ECO:0000313" key="13">
    <source>
        <dbReference type="EMBL" id="EPD97456.1"/>
    </source>
</evidence>
<dbReference type="GO" id="GO:0016020">
    <property type="term" value="C:membrane"/>
    <property type="evidence" value="ECO:0007669"/>
    <property type="project" value="UniProtKB-SubCell"/>
</dbReference>
<dbReference type="PIRSF" id="PIRSF037532">
    <property type="entry name" value="STHK_NtrY"/>
    <property type="match status" value="1"/>
</dbReference>
<dbReference type="InterPro" id="IPR036890">
    <property type="entry name" value="HATPase_C_sf"/>
</dbReference>
<dbReference type="PATRIC" id="fig|1203554.3.peg.2375"/>
<evidence type="ECO:0000259" key="11">
    <source>
        <dbReference type="PROSITE" id="PS50109"/>
    </source>
</evidence>
<dbReference type="AlphaFoldDB" id="S3BAB2"/>
<dbReference type="SMART" id="SM00388">
    <property type="entry name" value="HisKA"/>
    <property type="match status" value="1"/>
</dbReference>
<dbReference type="GO" id="GO:0000155">
    <property type="term" value="F:phosphorelay sensor kinase activity"/>
    <property type="evidence" value="ECO:0007669"/>
    <property type="project" value="InterPro"/>
</dbReference>
<keyword evidence="8" id="KW-0067">ATP-binding</keyword>
<keyword evidence="10" id="KW-0472">Membrane</keyword>
<dbReference type="Gene3D" id="3.30.565.10">
    <property type="entry name" value="Histidine kinase-like ATPase, C-terminal domain"/>
    <property type="match status" value="1"/>
</dbReference>
<dbReference type="SUPFAM" id="SSF55874">
    <property type="entry name" value="ATPase domain of HSP90 chaperone/DNA topoisomerase II/histidine kinase"/>
    <property type="match status" value="1"/>
</dbReference>
<dbReference type="Proteomes" id="UP000014400">
    <property type="component" value="Unassembled WGS sequence"/>
</dbReference>
<evidence type="ECO:0000256" key="3">
    <source>
        <dbReference type="ARBA" id="ARBA00012438"/>
    </source>
</evidence>
<evidence type="ECO:0000256" key="4">
    <source>
        <dbReference type="ARBA" id="ARBA00022553"/>
    </source>
</evidence>
<name>S3BAB2_9BURK</name>
<keyword evidence="10" id="KW-0812">Transmembrane</keyword>
<dbReference type="CDD" id="cd00082">
    <property type="entry name" value="HisKA"/>
    <property type="match status" value="1"/>
</dbReference>
<sequence length="770" mass="84119">MPAWLRVVFFTALGLAGLSLFVLAATSSDSKLFERWFPVLLIINQAIAAALFVVVSAMAFRLIQNVRNRVFGAKMTARLALTVAGMVLIPCALIYFVSSVFISRSIDSWFDVRVEKALDSGVTITRGILTEQQQQIEVQAQHMASLLTNTPVSMILPELLKQLENRPNQEALVFLSNGTAVAAAGSRINVLMPDMPTAAQLQTVKNTGIYSVIDGDAFENYDALREGKLSIRVIVPITNDPSQGLPQSTLGLTGAANASNAAALNRQQLYLQLIQPVAADTAKNAAMLVAGYRDYQTLILSRQSLQSIYASTLLLVLLLGALGALASALSFARRTVSPVLQLEQGTRRLADGNFQPIREFPGSNEINVLTQSFNQMIREVSASRRAIDEQRRRAEQVQAYLERVLANISSGVVVLDRSEQIVTANVAARAILGEEVCRRGKPFSSVNADLAQAVRNCQLSLSLGPDATTANLEYDLARPTGDIPLFLKLSKMPLGNGLFGLVIVFDDVTKLIEAQRATAWGEVARRLAHEIKNPLTPIQLAAERLELRLGPKLSNDDALILHRAISTISTQVDALKQMVNDFREYAKLPQAKLSALDLNNFLSEIAQLYQEAGTSIKLDFEKNIPLIEGDPAQLRQVLHNLIKNSIDAAEGEDPGIVIQTRHIVTDSGMNAVQLHLHDNGVGFSENILNRAFEPYITTKPTGTGLGLPMVKKILDEHRAVIRLSNRTDSSGSLVYGAQVDILFEHLAAVGRKDHSSQISNYDEQHRASEK</sequence>
<dbReference type="PROSITE" id="PS50885">
    <property type="entry name" value="HAMP"/>
    <property type="match status" value="1"/>
</dbReference>
<proteinExistence type="predicted"/>
<evidence type="ECO:0000256" key="7">
    <source>
        <dbReference type="ARBA" id="ARBA00022777"/>
    </source>
</evidence>
<feature type="transmembrane region" description="Helical" evidence="10">
    <location>
        <begin position="40"/>
        <end position="63"/>
    </location>
</feature>
<dbReference type="EMBL" id="ATCF01000038">
    <property type="protein sequence ID" value="EPD97456.1"/>
    <property type="molecule type" value="Genomic_DNA"/>
</dbReference>
<dbReference type="eggNOG" id="COG5000">
    <property type="taxonomic scope" value="Bacteria"/>
</dbReference>
<dbReference type="STRING" id="1203554.HMPREF1476_02292"/>
<dbReference type="SUPFAM" id="SSF47384">
    <property type="entry name" value="Homodimeric domain of signal transducing histidine kinase"/>
    <property type="match status" value="1"/>
</dbReference>
<keyword evidence="5" id="KW-0808">Transferase</keyword>
<dbReference type="Pfam" id="PF00512">
    <property type="entry name" value="HisKA"/>
    <property type="match status" value="1"/>
</dbReference>
<dbReference type="Pfam" id="PF02518">
    <property type="entry name" value="HATPase_c"/>
    <property type="match status" value="1"/>
</dbReference>
<evidence type="ECO:0000256" key="2">
    <source>
        <dbReference type="ARBA" id="ARBA00004370"/>
    </source>
</evidence>
<evidence type="ECO:0000256" key="6">
    <source>
        <dbReference type="ARBA" id="ARBA00022741"/>
    </source>
</evidence>
<comment type="subcellular location">
    <subcellularLocation>
        <location evidence="2">Membrane</location>
    </subcellularLocation>
</comment>
<dbReference type="SUPFAM" id="SSF158472">
    <property type="entry name" value="HAMP domain-like"/>
    <property type="match status" value="1"/>
</dbReference>
<dbReference type="PROSITE" id="PS50109">
    <property type="entry name" value="HIS_KIN"/>
    <property type="match status" value="1"/>
</dbReference>
<dbReference type="PRINTS" id="PR00344">
    <property type="entry name" value="BCTRLSENSOR"/>
</dbReference>
<gene>
    <name evidence="13" type="ORF">HMPREF1476_02292</name>
</gene>
<dbReference type="Gene3D" id="3.30.450.20">
    <property type="entry name" value="PAS domain"/>
    <property type="match status" value="1"/>
</dbReference>
<dbReference type="Gene3D" id="6.10.340.10">
    <property type="match status" value="1"/>
</dbReference>
<evidence type="ECO:0000256" key="5">
    <source>
        <dbReference type="ARBA" id="ARBA00022679"/>
    </source>
</evidence>
<keyword evidence="10" id="KW-1133">Transmembrane helix</keyword>
<keyword evidence="14" id="KW-1185">Reference proteome</keyword>
<dbReference type="GO" id="GO:0005524">
    <property type="term" value="F:ATP binding"/>
    <property type="evidence" value="ECO:0007669"/>
    <property type="project" value="UniProtKB-KW"/>
</dbReference>
<dbReference type="InterPro" id="IPR035965">
    <property type="entry name" value="PAS-like_dom_sf"/>
</dbReference>
<dbReference type="HOGENOM" id="CLU_019564_0_0_4"/>
<dbReference type="InterPro" id="IPR003661">
    <property type="entry name" value="HisK_dim/P_dom"/>
</dbReference>
<evidence type="ECO:0000313" key="14">
    <source>
        <dbReference type="Proteomes" id="UP000014400"/>
    </source>
</evidence>
<dbReference type="Pfam" id="PF00672">
    <property type="entry name" value="HAMP"/>
    <property type="match status" value="1"/>
</dbReference>
<dbReference type="EC" id="2.7.13.3" evidence="3"/>
<evidence type="ECO:0000256" key="9">
    <source>
        <dbReference type="ARBA" id="ARBA00023012"/>
    </source>
</evidence>
<keyword evidence="4" id="KW-0597">Phosphoprotein</keyword>
<comment type="caution">
    <text evidence="13">The sequence shown here is derived from an EMBL/GenBank/DDBJ whole genome shotgun (WGS) entry which is preliminary data.</text>
</comment>
<dbReference type="SUPFAM" id="SSF55785">
    <property type="entry name" value="PYP-like sensor domain (PAS domain)"/>
    <property type="match status" value="1"/>
</dbReference>
<organism evidence="13 14">
    <name type="scientific">Sutterella wadsworthensis HGA0223</name>
    <dbReference type="NCBI Taxonomy" id="1203554"/>
    <lineage>
        <taxon>Bacteria</taxon>
        <taxon>Pseudomonadati</taxon>
        <taxon>Pseudomonadota</taxon>
        <taxon>Betaproteobacteria</taxon>
        <taxon>Burkholderiales</taxon>
        <taxon>Sutterellaceae</taxon>
        <taxon>Sutterella</taxon>
    </lineage>
</organism>
<protein>
    <recommendedName>
        <fullName evidence="3">histidine kinase</fullName>
        <ecNumber evidence="3">2.7.13.3</ecNumber>
    </recommendedName>
</protein>
<keyword evidence="7" id="KW-0418">Kinase</keyword>
<dbReference type="SMART" id="SM00304">
    <property type="entry name" value="HAMP"/>
    <property type="match status" value="1"/>
</dbReference>
<keyword evidence="9" id="KW-0902">Two-component regulatory system</keyword>
<feature type="transmembrane region" description="Helical" evidence="10">
    <location>
        <begin position="75"/>
        <end position="97"/>
    </location>
</feature>
<dbReference type="InterPro" id="IPR017232">
    <property type="entry name" value="NtrY"/>
</dbReference>
<keyword evidence="6" id="KW-0547">Nucleotide-binding</keyword>
<dbReference type="SMART" id="SM00387">
    <property type="entry name" value="HATPase_c"/>
    <property type="match status" value="1"/>
</dbReference>